<name>A0ABP7M8X0_9GAMM</name>
<comment type="caution">
    <text evidence="10">The sequence shown here is derived from an EMBL/GenBank/DDBJ whole genome shotgun (WGS) entry which is preliminary data.</text>
</comment>
<dbReference type="RefSeq" id="WP_344796343.1">
    <property type="nucleotide sequence ID" value="NZ_BAABBN010000004.1"/>
</dbReference>
<dbReference type="InterPro" id="IPR006145">
    <property type="entry name" value="PsdUridine_synth_RsuA/RluA"/>
</dbReference>
<dbReference type="InterPro" id="IPR018496">
    <property type="entry name" value="PsdUridine_synth_RsuA/RluB_CS"/>
</dbReference>
<dbReference type="Pfam" id="PF01479">
    <property type="entry name" value="S4"/>
    <property type="match status" value="1"/>
</dbReference>
<keyword evidence="11" id="KW-1185">Reference proteome</keyword>
<comment type="function">
    <text evidence="5">Responsible for synthesis of pseudouridine from uracil-2605 in 23S ribosomal RNA.</text>
</comment>
<dbReference type="Gene3D" id="3.30.2350.10">
    <property type="entry name" value="Pseudouridine synthase"/>
    <property type="match status" value="1"/>
</dbReference>
<feature type="region of interest" description="Disordered" evidence="8">
    <location>
        <begin position="253"/>
        <end position="281"/>
    </location>
</feature>
<comment type="similarity">
    <text evidence="1 7">Belongs to the pseudouridine synthase RsuA family.</text>
</comment>
<evidence type="ECO:0000259" key="9">
    <source>
        <dbReference type="SMART" id="SM00363"/>
    </source>
</evidence>
<feature type="domain" description="RNA-binding S4" evidence="9">
    <location>
        <begin position="3"/>
        <end position="63"/>
    </location>
</feature>
<keyword evidence="2 6" id="KW-0694">RNA-binding</keyword>
<evidence type="ECO:0000256" key="1">
    <source>
        <dbReference type="ARBA" id="ARBA00008348"/>
    </source>
</evidence>
<evidence type="ECO:0000256" key="2">
    <source>
        <dbReference type="ARBA" id="ARBA00022884"/>
    </source>
</evidence>
<proteinExistence type="inferred from homology"/>
<dbReference type="PROSITE" id="PS01149">
    <property type="entry name" value="PSI_RSU"/>
    <property type="match status" value="1"/>
</dbReference>
<evidence type="ECO:0000256" key="7">
    <source>
        <dbReference type="RuleBase" id="RU003887"/>
    </source>
</evidence>
<dbReference type="InterPro" id="IPR020103">
    <property type="entry name" value="PsdUridine_synth_cat_dom_sf"/>
</dbReference>
<evidence type="ECO:0000256" key="5">
    <source>
        <dbReference type="ARBA" id="ARBA00037383"/>
    </source>
</evidence>
<feature type="compositionally biased region" description="Basic residues" evidence="8">
    <location>
        <begin position="260"/>
        <end position="281"/>
    </location>
</feature>
<protein>
    <recommendedName>
        <fullName evidence="7">Pseudouridine synthase</fullName>
        <ecNumber evidence="7">5.4.99.-</ecNumber>
    </recommendedName>
</protein>
<evidence type="ECO:0000313" key="11">
    <source>
        <dbReference type="Proteomes" id="UP001501565"/>
    </source>
</evidence>
<evidence type="ECO:0000256" key="3">
    <source>
        <dbReference type="ARBA" id="ARBA00023235"/>
    </source>
</evidence>
<organism evidence="10 11">
    <name type="scientific">Litoribacillus peritrichatus</name>
    <dbReference type="NCBI Taxonomy" id="718191"/>
    <lineage>
        <taxon>Bacteria</taxon>
        <taxon>Pseudomonadati</taxon>
        <taxon>Pseudomonadota</taxon>
        <taxon>Gammaproteobacteria</taxon>
        <taxon>Oceanospirillales</taxon>
        <taxon>Oceanospirillaceae</taxon>
        <taxon>Litoribacillus</taxon>
    </lineage>
</organism>
<dbReference type="SMART" id="SM00363">
    <property type="entry name" value="S4"/>
    <property type="match status" value="1"/>
</dbReference>
<dbReference type="CDD" id="cd00165">
    <property type="entry name" value="S4"/>
    <property type="match status" value="1"/>
</dbReference>
<dbReference type="NCBIfam" id="NF007976">
    <property type="entry name" value="PRK10700.1"/>
    <property type="match status" value="1"/>
</dbReference>
<evidence type="ECO:0000313" key="10">
    <source>
        <dbReference type="EMBL" id="GAA3917914.1"/>
    </source>
</evidence>
<dbReference type="SUPFAM" id="SSF55174">
    <property type="entry name" value="Alpha-L RNA-binding motif"/>
    <property type="match status" value="1"/>
</dbReference>
<sequence>MKERVQKVLGQIGIGSRREIERWIEDGRIKIGDEVAQLGDRIDSRDQVFLDGRKVDLKALDETQCRVLIYNKPEGEVCTRSDPEGRPTVFDRLPKLKGQRWISVGRLDVNTTGLLLFTTDGELANKLMHPSSEIDREYLCRVHGAVDEAMINRLREGVLLEDGMAQFTDVVHGGGEGRNQWFYVCVMEGRNREVRRLWASQEVEVNRLKRVRYGSVFLPSECKVGTWVEMPNKEVNDVRSRLGLSKIAFARRTQDERMKMDRRKRQQKNTQRRTAKKSRRR</sequence>
<dbReference type="EC" id="5.4.99.-" evidence="7"/>
<dbReference type="InterPro" id="IPR002942">
    <property type="entry name" value="S4_RNA-bd"/>
</dbReference>
<dbReference type="CDD" id="cd02556">
    <property type="entry name" value="PseudoU_synth_RluB"/>
    <property type="match status" value="1"/>
</dbReference>
<dbReference type="PROSITE" id="PS50889">
    <property type="entry name" value="S4"/>
    <property type="match status" value="1"/>
</dbReference>
<evidence type="ECO:0000256" key="4">
    <source>
        <dbReference type="ARBA" id="ARBA00036944"/>
    </source>
</evidence>
<dbReference type="Pfam" id="PF00849">
    <property type="entry name" value="PseudoU_synth_2"/>
    <property type="match status" value="1"/>
</dbReference>
<comment type="catalytic activity">
    <reaction evidence="4">
        <text>uridine(2605) in 23S rRNA = pseudouridine(2605) in 23S rRNA</text>
        <dbReference type="Rhea" id="RHEA:42520"/>
        <dbReference type="Rhea" id="RHEA-COMP:10095"/>
        <dbReference type="Rhea" id="RHEA-COMP:10096"/>
        <dbReference type="ChEBI" id="CHEBI:65314"/>
        <dbReference type="ChEBI" id="CHEBI:65315"/>
        <dbReference type="EC" id="5.4.99.22"/>
    </reaction>
</comment>
<accession>A0ABP7M8X0</accession>
<gene>
    <name evidence="10" type="primary">rluB</name>
    <name evidence="10" type="ORF">GCM10022277_11250</name>
</gene>
<dbReference type="PANTHER" id="PTHR47683">
    <property type="entry name" value="PSEUDOURIDINE SYNTHASE FAMILY PROTEIN-RELATED"/>
    <property type="match status" value="1"/>
</dbReference>
<dbReference type="InterPro" id="IPR000748">
    <property type="entry name" value="PsdUridine_synth_RsuA/RluB/E/F"/>
</dbReference>
<dbReference type="NCBIfam" id="TIGR00093">
    <property type="entry name" value="pseudouridine synthase"/>
    <property type="match status" value="1"/>
</dbReference>
<keyword evidence="3 7" id="KW-0413">Isomerase</keyword>
<dbReference type="EMBL" id="BAABBN010000004">
    <property type="protein sequence ID" value="GAA3917914.1"/>
    <property type="molecule type" value="Genomic_DNA"/>
</dbReference>
<evidence type="ECO:0000256" key="6">
    <source>
        <dbReference type="PROSITE-ProRule" id="PRU00182"/>
    </source>
</evidence>
<dbReference type="Proteomes" id="UP001501565">
    <property type="component" value="Unassembled WGS sequence"/>
</dbReference>
<dbReference type="SUPFAM" id="SSF55120">
    <property type="entry name" value="Pseudouridine synthase"/>
    <property type="match status" value="1"/>
</dbReference>
<evidence type="ECO:0000256" key="8">
    <source>
        <dbReference type="SAM" id="MobiDB-lite"/>
    </source>
</evidence>
<dbReference type="PANTHER" id="PTHR47683:SF3">
    <property type="entry name" value="RIBOSOMAL LARGE SUBUNIT PSEUDOURIDINE SYNTHASE B"/>
    <property type="match status" value="1"/>
</dbReference>
<dbReference type="InterPro" id="IPR036986">
    <property type="entry name" value="S4_RNA-bd_sf"/>
</dbReference>
<reference evidence="11" key="1">
    <citation type="journal article" date="2019" name="Int. J. Syst. Evol. Microbiol.">
        <title>The Global Catalogue of Microorganisms (GCM) 10K type strain sequencing project: providing services to taxonomists for standard genome sequencing and annotation.</title>
        <authorList>
            <consortium name="The Broad Institute Genomics Platform"/>
            <consortium name="The Broad Institute Genome Sequencing Center for Infectious Disease"/>
            <person name="Wu L."/>
            <person name="Ma J."/>
        </authorList>
    </citation>
    <scope>NUCLEOTIDE SEQUENCE [LARGE SCALE GENOMIC DNA]</scope>
    <source>
        <strain evidence="11">JCM 17551</strain>
    </source>
</reference>
<dbReference type="Gene3D" id="3.10.290.10">
    <property type="entry name" value="RNA-binding S4 domain"/>
    <property type="match status" value="1"/>
</dbReference>
<dbReference type="InterPro" id="IPR050343">
    <property type="entry name" value="RsuA_PseudoU_synthase"/>
</dbReference>